<reference evidence="1 2" key="1">
    <citation type="submission" date="2018-05" db="EMBL/GenBank/DDBJ databases">
        <title>Mucilaginibacter hurinus sp. nov., isolated from briquette warehouse soil.</title>
        <authorList>
            <person name="Choi L."/>
        </authorList>
    </citation>
    <scope>NUCLEOTIDE SEQUENCE [LARGE SCALE GENOMIC DNA]</scope>
    <source>
        <strain evidence="1 2">ZR32</strain>
    </source>
</reference>
<evidence type="ECO:0000313" key="1">
    <source>
        <dbReference type="EMBL" id="RCH56454.1"/>
    </source>
</evidence>
<protein>
    <submittedName>
        <fullName evidence="1">Uncharacterized protein</fullName>
    </submittedName>
</protein>
<accession>A0A367GSQ1</accession>
<keyword evidence="2" id="KW-1185">Reference proteome</keyword>
<name>A0A367GSQ1_9SPHI</name>
<proteinExistence type="predicted"/>
<gene>
    <name evidence="1" type="ORF">DJ568_00925</name>
</gene>
<dbReference type="Proteomes" id="UP000253209">
    <property type="component" value="Unassembled WGS sequence"/>
</dbReference>
<evidence type="ECO:0000313" key="2">
    <source>
        <dbReference type="Proteomes" id="UP000253209"/>
    </source>
</evidence>
<comment type="caution">
    <text evidence="1">The sequence shown here is derived from an EMBL/GenBank/DDBJ whole genome shotgun (WGS) entry which is preliminary data.</text>
</comment>
<sequence>MTGITTVRGMDDPGKKGFWTVEADSQTPSVYLFKFYYDEKHLLYTETVDFEIDVDQPVVREKLNRMLDDLVKEHEQAANTIVEVKYLARL</sequence>
<dbReference type="AlphaFoldDB" id="A0A367GSQ1"/>
<organism evidence="1 2">
    <name type="scientific">Mucilaginibacter hurinus</name>
    <dbReference type="NCBI Taxonomy" id="2201324"/>
    <lineage>
        <taxon>Bacteria</taxon>
        <taxon>Pseudomonadati</taxon>
        <taxon>Bacteroidota</taxon>
        <taxon>Sphingobacteriia</taxon>
        <taxon>Sphingobacteriales</taxon>
        <taxon>Sphingobacteriaceae</taxon>
        <taxon>Mucilaginibacter</taxon>
    </lineage>
</organism>
<dbReference type="EMBL" id="QGDC01000001">
    <property type="protein sequence ID" value="RCH56454.1"/>
    <property type="molecule type" value="Genomic_DNA"/>
</dbReference>